<dbReference type="InterPro" id="IPR015421">
    <property type="entry name" value="PyrdxlP-dep_Trfase_major"/>
</dbReference>
<dbReference type="GO" id="GO:0008483">
    <property type="term" value="F:transaminase activity"/>
    <property type="evidence" value="ECO:0007669"/>
    <property type="project" value="InterPro"/>
</dbReference>
<dbReference type="InterPro" id="IPR005814">
    <property type="entry name" value="Aminotrans_3"/>
</dbReference>
<dbReference type="AlphaFoldDB" id="B6BKJ3"/>
<dbReference type="HOGENOM" id="CLU_016922_1_4_7"/>
<evidence type="ECO:0000313" key="4">
    <source>
        <dbReference type="EMBL" id="EHP29048.1"/>
    </source>
</evidence>
<evidence type="ECO:0000313" key="5">
    <source>
        <dbReference type="Proteomes" id="UP000006431"/>
    </source>
</evidence>
<comment type="similarity">
    <text evidence="3">Belongs to the class-III pyridoxal-phosphate-dependent aminotransferase family.</text>
</comment>
<comment type="cofactor">
    <cofactor evidence="1">
        <name>pyridoxal 5'-phosphate</name>
        <dbReference type="ChEBI" id="CHEBI:597326"/>
    </cofactor>
</comment>
<evidence type="ECO:0000256" key="3">
    <source>
        <dbReference type="RuleBase" id="RU003560"/>
    </source>
</evidence>
<reference evidence="4 5" key="1">
    <citation type="journal article" date="2012" name="Proc. Natl. Acad. Sci. U.S.A.">
        <title>Genome and physiology of a model Epsilonproteobacterium responsible for sulfide detoxification in marine oxygen depletion zones.</title>
        <authorList>
            <person name="Grote J."/>
            <person name="Schott T."/>
            <person name="Bruckner C.G."/>
            <person name="Glockner F.O."/>
            <person name="Jost G."/>
            <person name="Teeling H."/>
            <person name="Labrenz M."/>
            <person name="Jurgens K."/>
        </authorList>
    </citation>
    <scope>NUCLEOTIDE SEQUENCE [LARGE SCALE GENOMIC DNA]</scope>
    <source>
        <strain evidence="4 5">GD1</strain>
    </source>
</reference>
<dbReference type="Proteomes" id="UP000006431">
    <property type="component" value="Unassembled WGS sequence"/>
</dbReference>
<dbReference type="Gene3D" id="3.90.1150.10">
    <property type="entry name" value="Aspartate Aminotransferase, domain 1"/>
    <property type="match status" value="1"/>
</dbReference>
<keyword evidence="4" id="KW-0413">Isomerase</keyword>
<dbReference type="GO" id="GO:0042286">
    <property type="term" value="F:glutamate-1-semialdehyde 2,1-aminomutase activity"/>
    <property type="evidence" value="ECO:0007669"/>
    <property type="project" value="UniProtKB-EC"/>
</dbReference>
<name>B6BKJ3_SULGG</name>
<dbReference type="InterPro" id="IPR015424">
    <property type="entry name" value="PyrdxlP-dep_Trfase"/>
</dbReference>
<dbReference type="OrthoDB" id="9801052at2"/>
<keyword evidence="5" id="KW-1185">Reference proteome</keyword>
<dbReference type="PATRIC" id="fig|929558.5.peg.519"/>
<dbReference type="Gene3D" id="3.40.640.10">
    <property type="entry name" value="Type I PLP-dependent aspartate aminotransferase-like (Major domain)"/>
    <property type="match status" value="1"/>
</dbReference>
<protein>
    <submittedName>
        <fullName evidence="4">Glutamate-1-semialdehyde 2,1-aminomutase</fullName>
        <ecNumber evidence="4">5.4.3.8</ecNumber>
    </submittedName>
</protein>
<dbReference type="GO" id="GO:0030170">
    <property type="term" value="F:pyridoxal phosphate binding"/>
    <property type="evidence" value="ECO:0007669"/>
    <property type="project" value="InterPro"/>
</dbReference>
<dbReference type="eggNOG" id="COG0001">
    <property type="taxonomic scope" value="Bacteria"/>
</dbReference>
<accession>H1FVC2</accession>
<keyword evidence="2 3" id="KW-0663">Pyridoxal phosphate</keyword>
<dbReference type="Pfam" id="PF00202">
    <property type="entry name" value="Aminotran_3"/>
    <property type="match status" value="1"/>
</dbReference>
<organism evidence="4 5">
    <name type="scientific">Sulfurimonas gotlandica (strain DSM 19862 / JCM 16533 / GD1)</name>
    <dbReference type="NCBI Taxonomy" id="929558"/>
    <lineage>
        <taxon>Bacteria</taxon>
        <taxon>Pseudomonadati</taxon>
        <taxon>Campylobacterota</taxon>
        <taxon>Epsilonproteobacteria</taxon>
        <taxon>Campylobacterales</taxon>
        <taxon>Sulfurimonadaceae</taxon>
        <taxon>Sulfurimonas</taxon>
    </lineage>
</organism>
<dbReference type="EMBL" id="AFRZ01000001">
    <property type="protein sequence ID" value="EHP29048.1"/>
    <property type="molecule type" value="Genomic_DNA"/>
</dbReference>
<dbReference type="PANTHER" id="PTHR43713">
    <property type="entry name" value="GLUTAMATE-1-SEMIALDEHYDE 2,1-AMINOMUTASE"/>
    <property type="match status" value="1"/>
</dbReference>
<dbReference type="EC" id="5.4.3.8" evidence="4"/>
<comment type="caution">
    <text evidence="4">The sequence shown here is derived from an EMBL/GenBank/DDBJ whole genome shotgun (WGS) entry which is preliminary data.</text>
</comment>
<dbReference type="PANTHER" id="PTHR43713:SF3">
    <property type="entry name" value="GLUTAMATE-1-SEMIALDEHYDE 2,1-AMINOMUTASE 1, CHLOROPLASTIC-RELATED"/>
    <property type="match status" value="1"/>
</dbReference>
<proteinExistence type="inferred from homology"/>
<accession>B6BKJ3</accession>
<dbReference type="STRING" id="929558.SMGD1_0521"/>
<dbReference type="InterPro" id="IPR015422">
    <property type="entry name" value="PyrdxlP-dep_Trfase_small"/>
</dbReference>
<dbReference type="SUPFAM" id="SSF53383">
    <property type="entry name" value="PLP-dependent transferases"/>
    <property type="match status" value="1"/>
</dbReference>
<evidence type="ECO:0000256" key="1">
    <source>
        <dbReference type="ARBA" id="ARBA00001933"/>
    </source>
</evidence>
<sequence>MGKSQKLYEKAKKIIPGGTQLLSKRPEMFLPGLWPSYYSKAKGCEVWDLDGNHYYDMGIMGIGTSVLGYANPTINKAVKKGIDNGNMCTLNAPEEVELAEKLIEIHPWAGMARFAKSGGESNTIAIRIARAFSGKDKIAFCGYHGWHDWYLSSNLNDASNLDNQLLPGLSTKGVAKNLKNTSLPFEYGNIEQFKKIVENTKDELGIVIMEVQRYKPADLDFLREIRKITSKIGAVLIFDEISSAFRFNTGGQHLLYDIVPDIAVFGKALGNGFPIGAVIGKKEIMQAAQETFISSSYWTERSGYVAAVETIKFFEKNNVAEYTMKMGNYIGKELNEIFKKYDLDIEMLMGMPSAISMLIKEKDSAILKTVFIQEMLKRGYLASTTIYVSYAHKKKVVDKYLNDAKEVFKYISNNRNNLKDLLDDEVSHSGFQRLN</sequence>
<gene>
    <name evidence="4" type="primary">hemL</name>
    <name evidence="4" type="ORF">SMGD1_0521</name>
</gene>
<evidence type="ECO:0000256" key="2">
    <source>
        <dbReference type="ARBA" id="ARBA00022898"/>
    </source>
</evidence>